<dbReference type="OMA" id="AAETKYW"/>
<dbReference type="InParanoid" id="B5RSX5"/>
<dbReference type="InterPro" id="IPR019313">
    <property type="entry name" value="Mediator_Med17"/>
</dbReference>
<keyword evidence="8" id="KW-0010">Activator</keyword>
<protein>
    <recommendedName>
        <fullName evidence="3 8">Mediator of RNA polymerase II transcription subunit 17</fullName>
    </recommendedName>
    <alternativeName>
        <fullName evidence="7 8">Mediator complex subunit 17</fullName>
    </alternativeName>
</protein>
<evidence type="ECO:0000256" key="2">
    <source>
        <dbReference type="ARBA" id="ARBA00005635"/>
    </source>
</evidence>
<accession>B5RSX5</accession>
<evidence type="ECO:0000313" key="9">
    <source>
        <dbReference type="EMBL" id="CAR65460.1"/>
    </source>
</evidence>
<dbReference type="AlphaFoldDB" id="B5RSX5"/>
<dbReference type="eggNOG" id="ENOG502QS9H">
    <property type="taxonomic scope" value="Eukaryota"/>
</dbReference>
<sequence length="585" mass="67308">MGDMVHLEIDPDLYGDGYKDPFIQDEDKLSMAELIPRILIERSSFLNLTEDSLEQEIACTDNASTEDLKTNEEEIEDKDMDNKETLLHSDSTDDLIDTKNTFENFQKQKFELSKYINSALNETSLSLDFVSLLLSTVKPNIGKSTMSPHLSKSVPIGSLNSDRLSNNTDTSKYKNSAVIGQGWKLESLNKITNSFKNASLRLNEQVLKEKRYWDMINLVLGNHEILYKTRDPANGSRAIGVRYGYGDSGSSYHDRGLAILRKDNQTGEISFNPVSSTNKITNKVYKYIRVKILSKIDDDYMLTGQSIFENNFINTSKYGIINDIEKARFFLFEEDLFYQLTREAKYLINYNVSIIANKIIIEINNEIIEIESIIYDENNEDELSNYYQNINQLSSINNKKAQSILTLLKLMLCCFYKYNLKLKQKIPTAITKWKQSNSHPLILRPLLGHIRHEINVQNMLNILDSHSNEFKEKVKLTIDYEKYVNLKKSQDNIVNPFIKSIERPLTSFEVTVNNLKDGQVLKIYIDISSTEIFCTLIVNLNIIKFESSEKISDNQQGANVLSINFNDLSDLEECLNWTILNFINE</sequence>
<evidence type="ECO:0000256" key="1">
    <source>
        <dbReference type="ARBA" id="ARBA00004123"/>
    </source>
</evidence>
<comment type="similarity">
    <text evidence="2 8">Belongs to the Mediator complex subunit 17 family.</text>
</comment>
<name>B5RSX5_DEBHA</name>
<dbReference type="STRING" id="284592.B5RSX5"/>
<organism evidence="9 10">
    <name type="scientific">Debaryomyces hansenii (strain ATCC 36239 / CBS 767 / BCRC 21394 / JCM 1990 / NBRC 0083 / IGC 2968)</name>
    <name type="common">Yeast</name>
    <name type="synonym">Torulaspora hansenii</name>
    <dbReference type="NCBI Taxonomy" id="284592"/>
    <lineage>
        <taxon>Eukaryota</taxon>
        <taxon>Fungi</taxon>
        <taxon>Dikarya</taxon>
        <taxon>Ascomycota</taxon>
        <taxon>Saccharomycotina</taxon>
        <taxon>Pichiomycetes</taxon>
        <taxon>Debaryomycetaceae</taxon>
        <taxon>Debaryomyces</taxon>
    </lineage>
</organism>
<keyword evidence="6 8" id="KW-0539">Nucleus</keyword>
<evidence type="ECO:0000256" key="5">
    <source>
        <dbReference type="ARBA" id="ARBA00023163"/>
    </source>
</evidence>
<comment type="function">
    <text evidence="8">Component of the Mediator complex, a coactivator involved in the regulated transcription of nearly all RNA polymerase II-dependent genes. Mediator functions as a bridge to convey information from gene-specific regulatory proteins to the basal RNA polymerase II transcription machinery. Mediator is recruited to promoters by direct interactions with regulatory proteins and serves as a scaffold for the assembly of a functional preinitiation complex with RNA polymerase II and the general transcription factors.</text>
</comment>
<evidence type="ECO:0000313" key="10">
    <source>
        <dbReference type="Proteomes" id="UP000000599"/>
    </source>
</evidence>
<dbReference type="GeneID" id="8998199"/>
<reference evidence="9 10" key="1">
    <citation type="journal article" date="2004" name="Nature">
        <title>Genome evolution in yeasts.</title>
        <authorList>
            <consortium name="Genolevures"/>
            <person name="Dujon B."/>
            <person name="Sherman D."/>
            <person name="Fischer G."/>
            <person name="Durrens P."/>
            <person name="Casaregola S."/>
            <person name="Lafontaine I."/>
            <person name="de Montigny J."/>
            <person name="Marck C."/>
            <person name="Neuveglise C."/>
            <person name="Talla E."/>
            <person name="Goffard N."/>
            <person name="Frangeul L."/>
            <person name="Aigle M."/>
            <person name="Anthouard V."/>
            <person name="Babour A."/>
            <person name="Barbe V."/>
            <person name="Barnay S."/>
            <person name="Blanchin S."/>
            <person name="Beckerich J.M."/>
            <person name="Beyne E."/>
            <person name="Bleykasten C."/>
            <person name="Boisrame A."/>
            <person name="Boyer J."/>
            <person name="Cattolico L."/>
            <person name="Confanioleri F."/>
            <person name="de Daruvar A."/>
            <person name="Despons L."/>
            <person name="Fabre E."/>
            <person name="Fairhead C."/>
            <person name="Ferry-Dumazet H."/>
            <person name="Groppi A."/>
            <person name="Hantraye F."/>
            <person name="Hennequin C."/>
            <person name="Jauniaux N."/>
            <person name="Joyet P."/>
            <person name="Kachouri R."/>
            <person name="Kerrest A."/>
            <person name="Koszul R."/>
            <person name="Lemaire M."/>
            <person name="Lesur I."/>
            <person name="Ma L."/>
            <person name="Muller H."/>
            <person name="Nicaud J.M."/>
            <person name="Nikolski M."/>
            <person name="Oztas S."/>
            <person name="Ozier-Kalogeropoulos O."/>
            <person name="Pellenz S."/>
            <person name="Potier S."/>
            <person name="Richard G.F."/>
            <person name="Straub M.L."/>
            <person name="Suleau A."/>
            <person name="Swennene D."/>
            <person name="Tekaia F."/>
            <person name="Wesolowski-Louvel M."/>
            <person name="Westhof E."/>
            <person name="Wirth B."/>
            <person name="Zeniou-Meyer M."/>
            <person name="Zivanovic I."/>
            <person name="Bolotin-Fukuhara M."/>
            <person name="Thierry A."/>
            <person name="Bouchier C."/>
            <person name="Caudron B."/>
            <person name="Scarpelli C."/>
            <person name="Gaillardin C."/>
            <person name="Weissenbach J."/>
            <person name="Wincker P."/>
            <person name="Souciet J.L."/>
        </authorList>
    </citation>
    <scope>NUCLEOTIDE SEQUENCE [LARGE SCALE GENOMIC DNA]</scope>
    <source>
        <strain evidence="10">ATCC 36239 / CBS 767 / BCRC 21394 / JCM 1990 / NBRC 0083 / IGC 2968</strain>
    </source>
</reference>
<evidence type="ECO:0000256" key="4">
    <source>
        <dbReference type="ARBA" id="ARBA00023015"/>
    </source>
</evidence>
<gene>
    <name evidence="8" type="primary">MED17</name>
    <name evidence="9" type="ordered locus">DEHA2B07018g</name>
</gene>
<dbReference type="VEuPathDB" id="FungiDB:DEHA2B07018g"/>
<evidence type="ECO:0000256" key="8">
    <source>
        <dbReference type="RuleBase" id="RU364140"/>
    </source>
</evidence>
<proteinExistence type="inferred from homology"/>
<dbReference type="GO" id="GO:0003712">
    <property type="term" value="F:transcription coregulator activity"/>
    <property type="evidence" value="ECO:0007669"/>
    <property type="project" value="InterPro"/>
</dbReference>
<dbReference type="Gene3D" id="6.10.250.2620">
    <property type="match status" value="1"/>
</dbReference>
<dbReference type="PANTHER" id="PTHR13114">
    <property type="entry name" value="MEDIATOR OF RNA POLYMERASE II TRANSCRIPTION SUBUNIT 17"/>
    <property type="match status" value="1"/>
</dbReference>
<dbReference type="GO" id="GO:0016592">
    <property type="term" value="C:mediator complex"/>
    <property type="evidence" value="ECO:0007669"/>
    <property type="project" value="InterPro"/>
</dbReference>
<dbReference type="HOGENOM" id="CLU_023188_1_0_1"/>
<keyword evidence="10" id="KW-1185">Reference proteome</keyword>
<dbReference type="Pfam" id="PF10156">
    <property type="entry name" value="Med17"/>
    <property type="match status" value="1"/>
</dbReference>
<dbReference type="FunCoup" id="B5RSX5">
    <property type="interactions" value="179"/>
</dbReference>
<dbReference type="Proteomes" id="UP000000599">
    <property type="component" value="Chromosome B"/>
</dbReference>
<dbReference type="KEGG" id="dha:DEHA2B07018g"/>
<dbReference type="GO" id="GO:0070847">
    <property type="term" value="C:core mediator complex"/>
    <property type="evidence" value="ECO:0007669"/>
    <property type="project" value="TreeGrafter"/>
</dbReference>
<dbReference type="OrthoDB" id="5319830at2759"/>
<comment type="subunit">
    <text evidence="8">Component of the Mediator complex.</text>
</comment>
<dbReference type="EMBL" id="CR382134">
    <property type="protein sequence ID" value="CAR65460.1"/>
    <property type="molecule type" value="Genomic_DNA"/>
</dbReference>
<evidence type="ECO:0000256" key="6">
    <source>
        <dbReference type="ARBA" id="ARBA00023242"/>
    </source>
</evidence>
<dbReference type="GO" id="GO:0006357">
    <property type="term" value="P:regulation of transcription by RNA polymerase II"/>
    <property type="evidence" value="ECO:0007669"/>
    <property type="project" value="InterPro"/>
</dbReference>
<evidence type="ECO:0000256" key="3">
    <source>
        <dbReference type="ARBA" id="ARBA00019610"/>
    </source>
</evidence>
<dbReference type="PANTHER" id="PTHR13114:SF7">
    <property type="entry name" value="MEDIATOR OF RNA POLYMERASE II TRANSCRIPTION SUBUNIT 17"/>
    <property type="match status" value="1"/>
</dbReference>
<keyword evidence="5 8" id="KW-0804">Transcription</keyword>
<comment type="subcellular location">
    <subcellularLocation>
        <location evidence="1 8">Nucleus</location>
    </subcellularLocation>
</comment>
<dbReference type="RefSeq" id="XP_002770090.1">
    <property type="nucleotide sequence ID" value="XM_002770044.1"/>
</dbReference>
<keyword evidence="4 8" id="KW-0805">Transcription regulation</keyword>
<evidence type="ECO:0000256" key="7">
    <source>
        <dbReference type="ARBA" id="ARBA00032014"/>
    </source>
</evidence>